<dbReference type="Proteomes" id="UP001524435">
    <property type="component" value="Unassembled WGS sequence"/>
</dbReference>
<dbReference type="Pfam" id="PF08282">
    <property type="entry name" value="Hydrolase_3"/>
    <property type="match status" value="1"/>
</dbReference>
<dbReference type="InterPro" id="IPR023214">
    <property type="entry name" value="HAD_sf"/>
</dbReference>
<reference evidence="1 2" key="1">
    <citation type="submission" date="2022-06" db="EMBL/GenBank/DDBJ databases">
        <title>Isolation of gut microbiota from human fecal samples.</title>
        <authorList>
            <person name="Pamer E.G."/>
            <person name="Barat B."/>
            <person name="Waligurski E."/>
            <person name="Medina S."/>
            <person name="Paddock L."/>
            <person name="Mostad J."/>
        </authorList>
    </citation>
    <scope>NUCLEOTIDE SEQUENCE [LARGE SCALE GENOMIC DNA]</scope>
    <source>
        <strain evidence="1 2">DFI.6.1</strain>
    </source>
</reference>
<dbReference type="EMBL" id="JANGCH010000002">
    <property type="protein sequence ID" value="MCQ5120990.1"/>
    <property type="molecule type" value="Genomic_DNA"/>
</dbReference>
<evidence type="ECO:0000313" key="1">
    <source>
        <dbReference type="EMBL" id="MCQ5120990.1"/>
    </source>
</evidence>
<dbReference type="SFLD" id="SFLDS00003">
    <property type="entry name" value="Haloacid_Dehalogenase"/>
    <property type="match status" value="1"/>
</dbReference>
<dbReference type="GO" id="GO:0016787">
    <property type="term" value="F:hydrolase activity"/>
    <property type="evidence" value="ECO:0007669"/>
    <property type="project" value="UniProtKB-KW"/>
</dbReference>
<dbReference type="InterPro" id="IPR036412">
    <property type="entry name" value="HAD-like_sf"/>
</dbReference>
<evidence type="ECO:0000313" key="2">
    <source>
        <dbReference type="Proteomes" id="UP001524435"/>
    </source>
</evidence>
<gene>
    <name evidence="1" type="ORF">NE663_01785</name>
</gene>
<dbReference type="NCBIfam" id="TIGR01484">
    <property type="entry name" value="HAD-SF-IIB"/>
    <property type="match status" value="1"/>
</dbReference>
<dbReference type="SUPFAM" id="SSF56784">
    <property type="entry name" value="HAD-like"/>
    <property type="match status" value="1"/>
</dbReference>
<keyword evidence="1" id="KW-0378">Hydrolase</keyword>
<dbReference type="SFLD" id="SFLDG01140">
    <property type="entry name" value="C2.B:_Phosphomannomutase_and_P"/>
    <property type="match status" value="1"/>
</dbReference>
<dbReference type="InterPro" id="IPR006379">
    <property type="entry name" value="HAD-SF_hydro_IIB"/>
</dbReference>
<keyword evidence="2" id="KW-1185">Reference proteome</keyword>
<dbReference type="NCBIfam" id="TIGR00099">
    <property type="entry name" value="Cof-subfamily"/>
    <property type="match status" value="1"/>
</dbReference>
<dbReference type="PANTHER" id="PTHR10000">
    <property type="entry name" value="PHOSPHOSERINE PHOSPHATASE"/>
    <property type="match status" value="1"/>
</dbReference>
<dbReference type="SFLD" id="SFLDG01144">
    <property type="entry name" value="C2.B.4:_PGP_Like"/>
    <property type="match status" value="1"/>
</dbReference>
<organism evidence="1 2">
    <name type="scientific">Massilicoli timonensis</name>
    <dbReference type="NCBI Taxonomy" id="2015901"/>
    <lineage>
        <taxon>Bacteria</taxon>
        <taxon>Bacillati</taxon>
        <taxon>Bacillota</taxon>
        <taxon>Erysipelotrichia</taxon>
        <taxon>Erysipelotrichales</taxon>
        <taxon>Erysipelotrichaceae</taxon>
        <taxon>Massilicoli</taxon>
    </lineage>
</organism>
<dbReference type="PANTHER" id="PTHR10000:SF53">
    <property type="entry name" value="5-AMINO-6-(5-PHOSPHO-D-RIBITYLAMINO)URACIL PHOSPHATASE YBJI-RELATED"/>
    <property type="match status" value="1"/>
</dbReference>
<dbReference type="Gene3D" id="3.30.1240.10">
    <property type="match status" value="1"/>
</dbReference>
<dbReference type="InterPro" id="IPR000150">
    <property type="entry name" value="Cof"/>
</dbReference>
<proteinExistence type="predicted"/>
<sequence>MKLVLSDMDGTLLNERKELPHDFFEVVKALQQRDVLFAIASGRQYYTLLEQFPNLEKEMLFICENGTIVFEKGTCIYVNEIERSKLYQVLDIVRNIEGVYPIFCGVNSAYIEDDHPLLVKNAGMYYHRLKRVARLEEVIGVDRICKVALYDTIGAAQNAYPKCKKLSGFFSIVTSGKEWVDIANPLVSKGKVVHYLKERYGLSPQDCYAFGDYHNDIEMLQEVYHSVAVANAHEDVAAVCRFHTLSNEEEGVMHYLKQAFHLKM</sequence>
<dbReference type="PROSITE" id="PS01228">
    <property type="entry name" value="COF_1"/>
    <property type="match status" value="1"/>
</dbReference>
<dbReference type="RefSeq" id="WP_102266841.1">
    <property type="nucleotide sequence ID" value="NZ_CANTYB010000101.1"/>
</dbReference>
<accession>A0ABT1SIS2</accession>
<comment type="caution">
    <text evidence="1">The sequence shown here is derived from an EMBL/GenBank/DDBJ whole genome shotgun (WGS) entry which is preliminary data.</text>
</comment>
<dbReference type="Gene3D" id="3.40.50.1000">
    <property type="entry name" value="HAD superfamily/HAD-like"/>
    <property type="match status" value="1"/>
</dbReference>
<name>A0ABT1SIS2_9FIRM</name>
<dbReference type="CDD" id="cd07518">
    <property type="entry name" value="HAD_YbiV-Like"/>
    <property type="match status" value="1"/>
</dbReference>
<protein>
    <submittedName>
        <fullName evidence="1">HAD family hydrolase</fullName>
    </submittedName>
</protein>